<dbReference type="EMBL" id="BAAAOB010000001">
    <property type="protein sequence ID" value="GAA1789603.1"/>
    <property type="molecule type" value="Genomic_DNA"/>
</dbReference>
<gene>
    <name evidence="6" type="ORF">GCM10009768_18350</name>
</gene>
<comment type="caution">
    <text evidence="6">The sequence shown here is derived from an EMBL/GenBank/DDBJ whole genome shotgun (WGS) entry which is preliminary data.</text>
</comment>
<keyword evidence="3" id="KW-0010">Activator</keyword>
<evidence type="ECO:0000256" key="3">
    <source>
        <dbReference type="ARBA" id="ARBA00023159"/>
    </source>
</evidence>
<keyword evidence="2" id="KW-0238">DNA-binding</keyword>
<dbReference type="RefSeq" id="WP_344031584.1">
    <property type="nucleotide sequence ID" value="NZ_BAAAOB010000001.1"/>
</dbReference>
<dbReference type="SMART" id="SM00342">
    <property type="entry name" value="HTH_ARAC"/>
    <property type="match status" value="1"/>
</dbReference>
<dbReference type="Pfam" id="PF12833">
    <property type="entry name" value="HTH_18"/>
    <property type="match status" value="1"/>
</dbReference>
<dbReference type="InterPro" id="IPR003313">
    <property type="entry name" value="AraC-bd"/>
</dbReference>
<organism evidence="6 7">
    <name type="scientific">Leucobacter iarius</name>
    <dbReference type="NCBI Taxonomy" id="333963"/>
    <lineage>
        <taxon>Bacteria</taxon>
        <taxon>Bacillati</taxon>
        <taxon>Actinomycetota</taxon>
        <taxon>Actinomycetes</taxon>
        <taxon>Micrococcales</taxon>
        <taxon>Microbacteriaceae</taxon>
        <taxon>Leucobacter</taxon>
    </lineage>
</organism>
<dbReference type="SUPFAM" id="SSF46689">
    <property type="entry name" value="Homeodomain-like"/>
    <property type="match status" value="2"/>
</dbReference>
<proteinExistence type="predicted"/>
<evidence type="ECO:0000256" key="1">
    <source>
        <dbReference type="ARBA" id="ARBA00023015"/>
    </source>
</evidence>
<dbReference type="InterPro" id="IPR018062">
    <property type="entry name" value="HTH_AraC-typ_CS"/>
</dbReference>
<keyword evidence="1" id="KW-0805">Transcription regulation</keyword>
<keyword evidence="4" id="KW-0804">Transcription</keyword>
<keyword evidence="7" id="KW-1185">Reference proteome</keyword>
<dbReference type="Gene3D" id="1.10.10.60">
    <property type="entry name" value="Homeodomain-like"/>
    <property type="match status" value="2"/>
</dbReference>
<sequence>MTAEFWRSDALPQLESRRSCREVACYRPHTHDRFSIGLIDAGESSFTGASGRAVELRSGDVLCIPAGHVHACNPEGGRWEYQMIHADQTWIRRLLGAAGPEAGETERLLGAISVFRVPGLHRRFDALNERLFAGGVPDPARIGDELRNGLRRCARAVPLHREAPVSDPETSTRLRAVIARLRDDETVPTLDELAELAGMSRFQLIRAMKRTTGLTPTSWRHDHRVNAARRLLREGGTLAGVAAELGFADQSHFHRVFRSHVASTPGSYRA</sequence>
<dbReference type="InterPro" id="IPR009057">
    <property type="entry name" value="Homeodomain-like_sf"/>
</dbReference>
<dbReference type="Pfam" id="PF02311">
    <property type="entry name" value="AraC_binding"/>
    <property type="match status" value="1"/>
</dbReference>
<evidence type="ECO:0000256" key="4">
    <source>
        <dbReference type="ARBA" id="ARBA00023163"/>
    </source>
</evidence>
<name>A0ABN2LIT0_9MICO</name>
<accession>A0ABN2LIT0</accession>
<protein>
    <submittedName>
        <fullName evidence="6">AraC family transcriptional regulator</fullName>
    </submittedName>
</protein>
<dbReference type="InterPro" id="IPR037923">
    <property type="entry name" value="HTH-like"/>
</dbReference>
<evidence type="ECO:0000256" key="2">
    <source>
        <dbReference type="ARBA" id="ARBA00023125"/>
    </source>
</evidence>
<evidence type="ECO:0000313" key="6">
    <source>
        <dbReference type="EMBL" id="GAA1789603.1"/>
    </source>
</evidence>
<dbReference type="PROSITE" id="PS01124">
    <property type="entry name" value="HTH_ARAC_FAMILY_2"/>
    <property type="match status" value="1"/>
</dbReference>
<feature type="domain" description="HTH araC/xylS-type" evidence="5">
    <location>
        <begin position="172"/>
        <end position="270"/>
    </location>
</feature>
<evidence type="ECO:0000313" key="7">
    <source>
        <dbReference type="Proteomes" id="UP001500851"/>
    </source>
</evidence>
<evidence type="ECO:0000259" key="5">
    <source>
        <dbReference type="PROSITE" id="PS01124"/>
    </source>
</evidence>
<dbReference type="InterPro" id="IPR018060">
    <property type="entry name" value="HTH_AraC"/>
</dbReference>
<reference evidence="6 7" key="1">
    <citation type="journal article" date="2019" name="Int. J. Syst. Evol. Microbiol.">
        <title>The Global Catalogue of Microorganisms (GCM) 10K type strain sequencing project: providing services to taxonomists for standard genome sequencing and annotation.</title>
        <authorList>
            <consortium name="The Broad Institute Genomics Platform"/>
            <consortium name="The Broad Institute Genome Sequencing Center for Infectious Disease"/>
            <person name="Wu L."/>
            <person name="Ma J."/>
        </authorList>
    </citation>
    <scope>NUCLEOTIDE SEQUENCE [LARGE SCALE GENOMIC DNA]</scope>
    <source>
        <strain evidence="6 7">JCM 14736</strain>
    </source>
</reference>
<dbReference type="Proteomes" id="UP001500851">
    <property type="component" value="Unassembled WGS sequence"/>
</dbReference>
<dbReference type="PANTHER" id="PTHR46796">
    <property type="entry name" value="HTH-TYPE TRANSCRIPTIONAL ACTIVATOR RHAS-RELATED"/>
    <property type="match status" value="1"/>
</dbReference>
<dbReference type="InterPro" id="IPR050204">
    <property type="entry name" value="AraC_XylS_family_regulators"/>
</dbReference>
<dbReference type="SUPFAM" id="SSF51215">
    <property type="entry name" value="Regulatory protein AraC"/>
    <property type="match status" value="1"/>
</dbReference>
<dbReference type="PROSITE" id="PS00041">
    <property type="entry name" value="HTH_ARAC_FAMILY_1"/>
    <property type="match status" value="1"/>
</dbReference>